<dbReference type="GO" id="GO:0005694">
    <property type="term" value="C:chromosome"/>
    <property type="evidence" value="ECO:0007669"/>
    <property type="project" value="TreeGrafter"/>
</dbReference>
<dbReference type="SMART" id="SM00470">
    <property type="entry name" value="ParB"/>
    <property type="match status" value="1"/>
</dbReference>
<keyword evidence="2" id="KW-0159">Chromosome partition</keyword>
<protein>
    <recommendedName>
        <fullName evidence="3">ParB-like N-terminal domain-containing protein</fullName>
    </recommendedName>
</protein>
<evidence type="ECO:0000313" key="5">
    <source>
        <dbReference type="Proteomes" id="UP000317778"/>
    </source>
</evidence>
<evidence type="ECO:0000256" key="1">
    <source>
        <dbReference type="ARBA" id="ARBA00006295"/>
    </source>
</evidence>
<dbReference type="Gene3D" id="1.10.10.2830">
    <property type="match status" value="1"/>
</dbReference>
<dbReference type="InterPro" id="IPR004437">
    <property type="entry name" value="ParB/RepB/Spo0J"/>
</dbReference>
<dbReference type="InterPro" id="IPR041468">
    <property type="entry name" value="HTH_ParB/Spo0J"/>
</dbReference>
<dbReference type="GO" id="GO:0007059">
    <property type="term" value="P:chromosome segregation"/>
    <property type="evidence" value="ECO:0007669"/>
    <property type="project" value="UniProtKB-KW"/>
</dbReference>
<dbReference type="NCBIfam" id="TIGR00180">
    <property type="entry name" value="parB_part"/>
    <property type="match status" value="1"/>
</dbReference>
<dbReference type="SUPFAM" id="SSF110849">
    <property type="entry name" value="ParB/Sulfiredoxin"/>
    <property type="match status" value="1"/>
</dbReference>
<proteinExistence type="inferred from homology"/>
<dbReference type="GO" id="GO:0003677">
    <property type="term" value="F:DNA binding"/>
    <property type="evidence" value="ECO:0007669"/>
    <property type="project" value="InterPro"/>
</dbReference>
<dbReference type="Pfam" id="PF17762">
    <property type="entry name" value="HTH_ParB"/>
    <property type="match status" value="1"/>
</dbReference>
<dbReference type="PANTHER" id="PTHR33375">
    <property type="entry name" value="CHROMOSOME-PARTITIONING PROTEIN PARB-RELATED"/>
    <property type="match status" value="1"/>
</dbReference>
<dbReference type="InterPro" id="IPR050336">
    <property type="entry name" value="Chromosome_partition/occlusion"/>
</dbReference>
<dbReference type="InterPro" id="IPR003115">
    <property type="entry name" value="ParB_N"/>
</dbReference>
<evidence type="ECO:0000256" key="2">
    <source>
        <dbReference type="ARBA" id="ARBA00022829"/>
    </source>
</evidence>
<feature type="domain" description="ParB-like N-terminal" evidence="3">
    <location>
        <begin position="15"/>
        <end position="105"/>
    </location>
</feature>
<dbReference type="AlphaFoldDB" id="A0A532UU44"/>
<reference evidence="4 5" key="1">
    <citation type="submission" date="2017-06" db="EMBL/GenBank/DDBJ databases">
        <title>Novel microbial phyla capable of carbon fixation and sulfur reduction in deep-sea sediments.</title>
        <authorList>
            <person name="Huang J."/>
            <person name="Baker B."/>
            <person name="Wang Y."/>
        </authorList>
    </citation>
    <scope>NUCLEOTIDE SEQUENCE [LARGE SCALE GENOMIC DNA]</scope>
    <source>
        <strain evidence="4">B3_TA06</strain>
    </source>
</reference>
<dbReference type="Proteomes" id="UP000317778">
    <property type="component" value="Unassembled WGS sequence"/>
</dbReference>
<dbReference type="PANTHER" id="PTHR33375:SF1">
    <property type="entry name" value="CHROMOSOME-PARTITIONING PROTEIN PARB-RELATED"/>
    <property type="match status" value="1"/>
</dbReference>
<organism evidence="4 5">
    <name type="scientific">candidate division TA06 bacterium B3_TA06</name>
    <dbReference type="NCBI Taxonomy" id="2012487"/>
    <lineage>
        <taxon>Bacteria</taxon>
        <taxon>Bacteria division TA06</taxon>
    </lineage>
</organism>
<dbReference type="Pfam" id="PF02195">
    <property type="entry name" value="ParB_N"/>
    <property type="match status" value="1"/>
</dbReference>
<dbReference type="EMBL" id="NJBO01000027">
    <property type="protein sequence ID" value="TKJ38464.1"/>
    <property type="molecule type" value="Genomic_DNA"/>
</dbReference>
<sequence>MDVNKDKKKWDFKYDIIPIDDIEISDFNVRQTDLSKDINLLAESIDDIGLLQPILVYREGKKYKLIIGQRRYRAFKELGIKEIPALITTVDDEREAVIKSLSENIHRLPLNYRDKMRLSGALLSKLGTPERVAEYLGVTEQTVRNYLGYVGVPEPIKERVDEGKLSATTARRIVKRIADEKKAVEVAEKIEELKRSEDRLTVIEVAEENPEKTIEEVVDLARARKRERYTINVTQRIAEGVKRAREKYRSSAEEIIVEALEEWLINKGFIE</sequence>
<dbReference type="Gene3D" id="3.90.1530.30">
    <property type="match status" value="1"/>
</dbReference>
<evidence type="ECO:0000259" key="3">
    <source>
        <dbReference type="SMART" id="SM00470"/>
    </source>
</evidence>
<gene>
    <name evidence="4" type="ORF">CEE36_10690</name>
</gene>
<accession>A0A532UU44</accession>
<dbReference type="InterPro" id="IPR036086">
    <property type="entry name" value="ParB/Sulfiredoxin_sf"/>
</dbReference>
<comment type="caution">
    <text evidence="4">The sequence shown here is derived from an EMBL/GenBank/DDBJ whole genome shotgun (WGS) entry which is preliminary data.</text>
</comment>
<dbReference type="SUPFAM" id="SSF109709">
    <property type="entry name" value="KorB DNA-binding domain-like"/>
    <property type="match status" value="1"/>
</dbReference>
<comment type="similarity">
    <text evidence="1">Belongs to the ParB family.</text>
</comment>
<evidence type="ECO:0000313" key="4">
    <source>
        <dbReference type="EMBL" id="TKJ38464.1"/>
    </source>
</evidence>
<name>A0A532UU44_UNCT6</name>